<dbReference type="Pfam" id="PF00005">
    <property type="entry name" value="ABC_tran"/>
    <property type="match status" value="1"/>
</dbReference>
<evidence type="ECO:0000256" key="10">
    <source>
        <dbReference type="SAM" id="Phobius"/>
    </source>
</evidence>
<dbReference type="OrthoDB" id="4350300at2"/>
<name>A0A1H6DYN4_9ACTN</name>
<dbReference type="GO" id="GO:0016887">
    <property type="term" value="F:ATP hydrolysis activity"/>
    <property type="evidence" value="ECO:0007669"/>
    <property type="project" value="InterPro"/>
</dbReference>
<dbReference type="GO" id="GO:0015658">
    <property type="term" value="F:branched-chain amino acid transmembrane transporter activity"/>
    <property type="evidence" value="ECO:0007669"/>
    <property type="project" value="InterPro"/>
</dbReference>
<keyword evidence="8 10" id="KW-0472">Membrane</keyword>
<comment type="subcellular location">
    <subcellularLocation>
        <location evidence="1">Cell membrane</location>
        <topology evidence="1">Multi-pass membrane protein</topology>
    </subcellularLocation>
</comment>
<evidence type="ECO:0000256" key="7">
    <source>
        <dbReference type="ARBA" id="ARBA00022989"/>
    </source>
</evidence>
<dbReference type="InterPro" id="IPR003439">
    <property type="entry name" value="ABC_transporter-like_ATP-bd"/>
</dbReference>
<keyword evidence="7 10" id="KW-1133">Transmembrane helix</keyword>
<sequence length="593" mass="63566">MGYYLISLLGLLPIFIILGISFNLLLGYGGLLSVSHGGFFGVGAYATAILIKDYHLEFLPAVGVGAALAGLMSLIVGYAAGRLSDEFLFIVTIATQVALVELFNNLELTGRSAGISGIPRPTIMGYQFDDNFKVAILAWIVCAVLAVLCWRVVRSPYGRLLKALREDVPAARSLGKRALWTKVTVFAFSSAIAGVAGGLYATHTLYISPAEFTVDRSVEILSITIIGGLAAYWGPFVGAAVVLALPEALSFADIPDSVAGPINGIIYTTVVLLLLIYRPQGILGRGAVEEAERAARRKAARAGRRGDGEPGPAAEPQTVPEDASSLFAALPREDGGTMAERAKTLRCEGIGISFGGLKAVDDVTLSIRPGQITALVGPNGAGKTTVFNLLSGALKADTGRTFYGDQDISALSIERRAQLGVVRSFQEVRLFENMTVQENIHVATTDIRKETLIAQFSPASFRNRGEAEEERAEQMLRSLGLHEKRHSLAGDLSYAEQKMLMMGRLLATGASCYLLDEPMSGLDQSARARLSALLQRMVADGTSICIVEHSMQVVREVASWVMFLDRGRLLTEGTPEEVMNDPALTAIYFGQTV</sequence>
<evidence type="ECO:0000259" key="11">
    <source>
        <dbReference type="PROSITE" id="PS50893"/>
    </source>
</evidence>
<evidence type="ECO:0000256" key="8">
    <source>
        <dbReference type="ARBA" id="ARBA00023136"/>
    </source>
</evidence>
<dbReference type="Gene3D" id="3.40.50.300">
    <property type="entry name" value="P-loop containing nucleotide triphosphate hydrolases"/>
    <property type="match status" value="1"/>
</dbReference>
<dbReference type="GO" id="GO:0005524">
    <property type="term" value="F:ATP binding"/>
    <property type="evidence" value="ECO:0007669"/>
    <property type="project" value="UniProtKB-KW"/>
</dbReference>
<feature type="transmembrane region" description="Helical" evidence="10">
    <location>
        <begin position="257"/>
        <end position="277"/>
    </location>
</feature>
<feature type="transmembrane region" description="Helical" evidence="10">
    <location>
        <begin position="179"/>
        <end position="200"/>
    </location>
</feature>
<dbReference type="GO" id="GO:0005886">
    <property type="term" value="C:plasma membrane"/>
    <property type="evidence" value="ECO:0007669"/>
    <property type="project" value="UniProtKB-SubCell"/>
</dbReference>
<evidence type="ECO:0000256" key="6">
    <source>
        <dbReference type="ARBA" id="ARBA00022840"/>
    </source>
</evidence>
<keyword evidence="13" id="KW-1185">Reference proteome</keyword>
<dbReference type="PANTHER" id="PTHR45772">
    <property type="entry name" value="CONSERVED COMPONENT OF ABC TRANSPORTER FOR NATURAL AMINO ACIDS-RELATED"/>
    <property type="match status" value="1"/>
</dbReference>
<dbReference type="Proteomes" id="UP000236723">
    <property type="component" value="Unassembled WGS sequence"/>
</dbReference>
<keyword evidence="5" id="KW-0547">Nucleotide-binding</keyword>
<reference evidence="13" key="1">
    <citation type="submission" date="2016-10" db="EMBL/GenBank/DDBJ databases">
        <authorList>
            <person name="Varghese N."/>
            <person name="Submissions S."/>
        </authorList>
    </citation>
    <scope>NUCLEOTIDE SEQUENCE [LARGE SCALE GENOMIC DNA]</scope>
    <source>
        <strain evidence="13">DSM 43163</strain>
    </source>
</reference>
<evidence type="ECO:0000256" key="2">
    <source>
        <dbReference type="ARBA" id="ARBA00022448"/>
    </source>
</evidence>
<feature type="transmembrane region" description="Helical" evidence="10">
    <location>
        <begin position="33"/>
        <end position="52"/>
    </location>
</feature>
<feature type="transmembrane region" description="Helical" evidence="10">
    <location>
        <begin position="58"/>
        <end position="80"/>
    </location>
</feature>
<keyword evidence="3" id="KW-1003">Cell membrane</keyword>
<evidence type="ECO:0000256" key="5">
    <source>
        <dbReference type="ARBA" id="ARBA00022741"/>
    </source>
</evidence>
<dbReference type="CDD" id="cd03219">
    <property type="entry name" value="ABC_Mj1267_LivG_branched"/>
    <property type="match status" value="1"/>
</dbReference>
<dbReference type="InterPro" id="IPR051120">
    <property type="entry name" value="ABC_AA/LPS_Transport"/>
</dbReference>
<dbReference type="SMART" id="SM00382">
    <property type="entry name" value="AAA"/>
    <property type="match status" value="1"/>
</dbReference>
<feature type="transmembrane region" description="Helical" evidence="10">
    <location>
        <begin position="134"/>
        <end position="153"/>
    </location>
</feature>
<keyword evidence="2" id="KW-0813">Transport</keyword>
<dbReference type="Pfam" id="PF02653">
    <property type="entry name" value="BPD_transp_2"/>
    <property type="match status" value="1"/>
</dbReference>
<dbReference type="PANTHER" id="PTHR45772:SF8">
    <property type="entry name" value="HIGH-AFFINITY BRANCHED-CHAIN AMINO ACID TRANSPORT ATP-BINDING PROTEIN"/>
    <property type="match status" value="1"/>
</dbReference>
<dbReference type="InterPro" id="IPR003593">
    <property type="entry name" value="AAA+_ATPase"/>
</dbReference>
<evidence type="ECO:0000256" key="1">
    <source>
        <dbReference type="ARBA" id="ARBA00004651"/>
    </source>
</evidence>
<accession>A0A1H6DYN4</accession>
<evidence type="ECO:0000256" key="3">
    <source>
        <dbReference type="ARBA" id="ARBA00022475"/>
    </source>
</evidence>
<evidence type="ECO:0000256" key="4">
    <source>
        <dbReference type="ARBA" id="ARBA00022692"/>
    </source>
</evidence>
<dbReference type="InterPro" id="IPR027417">
    <property type="entry name" value="P-loop_NTPase"/>
</dbReference>
<dbReference type="PROSITE" id="PS50893">
    <property type="entry name" value="ABC_TRANSPORTER_2"/>
    <property type="match status" value="1"/>
</dbReference>
<protein>
    <submittedName>
        <fullName evidence="12">Amino acid/amide ABC transporter membrane protein 2, HAAT family /amino acid/amide ABC transporter ATP-binding protein 1, HAAT family</fullName>
    </submittedName>
</protein>
<dbReference type="AlphaFoldDB" id="A0A1H6DYN4"/>
<feature type="domain" description="ABC transporter" evidence="11">
    <location>
        <begin position="345"/>
        <end position="591"/>
    </location>
</feature>
<gene>
    <name evidence="12" type="ORF">SAMN04489712_12645</name>
</gene>
<dbReference type="RefSeq" id="WP_103944025.1">
    <property type="nucleotide sequence ID" value="NZ_FNVO01000026.1"/>
</dbReference>
<organism evidence="12 13">
    <name type="scientific">Thermomonospora echinospora</name>
    <dbReference type="NCBI Taxonomy" id="1992"/>
    <lineage>
        <taxon>Bacteria</taxon>
        <taxon>Bacillati</taxon>
        <taxon>Actinomycetota</taxon>
        <taxon>Actinomycetes</taxon>
        <taxon>Streptosporangiales</taxon>
        <taxon>Thermomonosporaceae</taxon>
        <taxon>Thermomonospora</taxon>
    </lineage>
</organism>
<dbReference type="InterPro" id="IPR043428">
    <property type="entry name" value="LivM-like"/>
</dbReference>
<evidence type="ECO:0000313" key="13">
    <source>
        <dbReference type="Proteomes" id="UP000236723"/>
    </source>
</evidence>
<dbReference type="SUPFAM" id="SSF52540">
    <property type="entry name" value="P-loop containing nucleoside triphosphate hydrolases"/>
    <property type="match status" value="1"/>
</dbReference>
<dbReference type="EMBL" id="FNVO01000026">
    <property type="protein sequence ID" value="SEG90462.1"/>
    <property type="molecule type" value="Genomic_DNA"/>
</dbReference>
<proteinExistence type="predicted"/>
<dbReference type="CDD" id="cd06581">
    <property type="entry name" value="TM_PBP1_LivM_like"/>
    <property type="match status" value="1"/>
</dbReference>
<feature type="transmembrane region" description="Helical" evidence="10">
    <location>
        <begin position="6"/>
        <end position="26"/>
    </location>
</feature>
<dbReference type="InterPro" id="IPR001851">
    <property type="entry name" value="ABC_transp_permease"/>
</dbReference>
<evidence type="ECO:0000256" key="9">
    <source>
        <dbReference type="SAM" id="MobiDB-lite"/>
    </source>
</evidence>
<keyword evidence="6 12" id="KW-0067">ATP-binding</keyword>
<feature type="region of interest" description="Disordered" evidence="9">
    <location>
        <begin position="298"/>
        <end position="320"/>
    </location>
</feature>
<keyword evidence="4 10" id="KW-0812">Transmembrane</keyword>
<evidence type="ECO:0000313" key="12">
    <source>
        <dbReference type="EMBL" id="SEG90462.1"/>
    </source>
</evidence>
<feature type="transmembrane region" description="Helical" evidence="10">
    <location>
        <begin position="220"/>
        <end position="245"/>
    </location>
</feature>